<dbReference type="EMBL" id="QXFM01000139">
    <property type="protein sequence ID" value="RIV81136.1"/>
    <property type="molecule type" value="Genomic_DNA"/>
</dbReference>
<dbReference type="PROSITE" id="PS52016">
    <property type="entry name" value="TONB_DEPENDENT_REC_3"/>
    <property type="match status" value="1"/>
</dbReference>
<dbReference type="SUPFAM" id="SSF56935">
    <property type="entry name" value="Porins"/>
    <property type="match status" value="1"/>
</dbReference>
<dbReference type="OrthoDB" id="9760333at2"/>
<evidence type="ECO:0000256" key="10">
    <source>
        <dbReference type="ARBA" id="ARBA00023237"/>
    </source>
</evidence>
<comment type="caution">
    <text evidence="15">The sequence shown here is derived from an EMBL/GenBank/DDBJ whole genome shotgun (WGS) entry which is preliminary data.</text>
</comment>
<dbReference type="Proteomes" id="UP000265366">
    <property type="component" value="Unassembled WGS sequence"/>
</dbReference>
<sequence length="898" mass="97477">MLYRISITTHNRWWLPFRCAAARSPSQRDAMRLAIRSTTSGKPGWTGRPNGSCYGRRYLMNSRFRALAYGMPLLALGVALPAHAQESESDSARANNVIIVTAQFREQALQDTPLAITAVTADQLEAKSQTDLATIADSAPNVQIRPAAGAFGPSVSASIRGIGQNDFNPAYEPGVGIYIDDVYYPSLTGAIFDTLDLDRVEILRGPQGTLSGRNSIGGAVKMYSKLPTGETSGFVEAGYGIRNKITLRAGAEFPLTDTLFARISGVSKQQDGYVDQLDFGCVYPAGGGATFINADGNVEQINPAGGEARVINSDDCLVDKLGGVGYQAARGILRWEPSDTFDFTIIADYTNEDRTGTGQVLLQTKRNTNPNILTPGGLPMDDRFICGPYCNFQVEGNAYGGPFVATIPGDRFGAGGTIMQATSGSNRTTYRGWGVSGQGNWDITEQLQLVSITGYREFDTYFTADGDITPARTGYGINNLSNWSFSQELRVNIQPVESVFLTLGGYYFEQSSVYDSVQDLRYSAPYPLQFRQPDTIDADARAVFANLAWEITPGLNFNGGVRYTEETKDQTYFRYNFDGTINRFLDPFGACYGAGYSGADTADCDNDNDVTETVAALTGQTASYSGNQVDYRVALDYRISEALMVYGSVSTGFKGGGSNPRPFNAFQLLAFGPETLTAYELGFKSDFLDRRVRLNVSAFLNKYSDIQSGTSPCPLPAGVPDVYATPSGCRVNLGSADIKGIEVELFAEPVDDWTIDASASHIDFQYTEVNPATGARLDDPGTGMPPWKASIGTQYRADLGAAGSLTPRIDVQYQDETFAGFDGTGANRLVQTLPSFTTANARLTWRNAGEDLAIALEVTNLTDEYYFYSAFDQRNNNGGRLGTPARPREWALTVKKDF</sequence>
<keyword evidence="6" id="KW-0408">Iron</keyword>
<reference evidence="15 16" key="1">
    <citation type="submission" date="2018-08" db="EMBL/GenBank/DDBJ databases">
        <title>Erythrobacter zhengii sp.nov., a bacterium isolated from deep-sea sediment.</title>
        <authorList>
            <person name="Fang C."/>
            <person name="Wu Y.-H."/>
            <person name="Sun C."/>
            <person name="Wang H."/>
            <person name="Cheng H."/>
            <person name="Meng F.-X."/>
            <person name="Wang C.-S."/>
            <person name="Xu X.-W."/>
        </authorList>
    </citation>
    <scope>NUCLEOTIDE SEQUENCE [LARGE SCALE GENOMIC DNA]</scope>
    <source>
        <strain evidence="15 16">CCTCC AB 2015396</strain>
    </source>
</reference>
<proteinExistence type="inferred from homology"/>
<feature type="domain" description="TonB-dependent receptor-like beta-barrel" evidence="13">
    <location>
        <begin position="422"/>
        <end position="861"/>
    </location>
</feature>
<keyword evidence="2 11" id="KW-0813">Transport</keyword>
<keyword evidence="8 12" id="KW-0798">TonB box</keyword>
<evidence type="ECO:0000256" key="11">
    <source>
        <dbReference type="PROSITE-ProRule" id="PRU01360"/>
    </source>
</evidence>
<keyword evidence="10 11" id="KW-0998">Cell outer membrane</keyword>
<evidence type="ECO:0000256" key="6">
    <source>
        <dbReference type="ARBA" id="ARBA00023004"/>
    </source>
</evidence>
<evidence type="ECO:0000256" key="1">
    <source>
        <dbReference type="ARBA" id="ARBA00004571"/>
    </source>
</evidence>
<keyword evidence="3 11" id="KW-1134">Transmembrane beta strand</keyword>
<keyword evidence="15" id="KW-0675">Receptor</keyword>
<dbReference type="AlphaFoldDB" id="A0A3A1P462"/>
<gene>
    <name evidence="15" type="ORF">D2V17_18090</name>
</gene>
<dbReference type="InterPro" id="IPR039426">
    <property type="entry name" value="TonB-dep_rcpt-like"/>
</dbReference>
<dbReference type="PANTHER" id="PTHR32552">
    <property type="entry name" value="FERRICHROME IRON RECEPTOR-RELATED"/>
    <property type="match status" value="1"/>
</dbReference>
<keyword evidence="16" id="KW-1185">Reference proteome</keyword>
<evidence type="ECO:0000256" key="4">
    <source>
        <dbReference type="ARBA" id="ARBA00022496"/>
    </source>
</evidence>
<dbReference type="Pfam" id="PF00593">
    <property type="entry name" value="TonB_dep_Rec_b-barrel"/>
    <property type="match status" value="1"/>
</dbReference>
<organism evidence="15 16">
    <name type="scientific">Aurantiacibacter xanthus</name>
    <dbReference type="NCBI Taxonomy" id="1784712"/>
    <lineage>
        <taxon>Bacteria</taxon>
        <taxon>Pseudomonadati</taxon>
        <taxon>Pseudomonadota</taxon>
        <taxon>Alphaproteobacteria</taxon>
        <taxon>Sphingomonadales</taxon>
        <taxon>Erythrobacteraceae</taxon>
        <taxon>Aurantiacibacter</taxon>
    </lineage>
</organism>
<evidence type="ECO:0000259" key="14">
    <source>
        <dbReference type="Pfam" id="PF07715"/>
    </source>
</evidence>
<comment type="subcellular location">
    <subcellularLocation>
        <location evidence="1 11">Cell outer membrane</location>
        <topology evidence="1 11">Multi-pass membrane protein</topology>
    </subcellularLocation>
</comment>
<protein>
    <submittedName>
        <fullName evidence="15">TonB-dependent receptor</fullName>
    </submittedName>
</protein>
<evidence type="ECO:0000313" key="16">
    <source>
        <dbReference type="Proteomes" id="UP000265366"/>
    </source>
</evidence>
<keyword evidence="5 11" id="KW-0812">Transmembrane</keyword>
<evidence type="ECO:0000256" key="12">
    <source>
        <dbReference type="RuleBase" id="RU003357"/>
    </source>
</evidence>
<evidence type="ECO:0000256" key="9">
    <source>
        <dbReference type="ARBA" id="ARBA00023136"/>
    </source>
</evidence>
<dbReference type="GO" id="GO:0009279">
    <property type="term" value="C:cell outer membrane"/>
    <property type="evidence" value="ECO:0007669"/>
    <property type="project" value="UniProtKB-SubCell"/>
</dbReference>
<feature type="domain" description="TonB-dependent receptor plug" evidence="14">
    <location>
        <begin position="109"/>
        <end position="219"/>
    </location>
</feature>
<evidence type="ECO:0000256" key="5">
    <source>
        <dbReference type="ARBA" id="ARBA00022692"/>
    </source>
</evidence>
<name>A0A3A1P462_9SPHN</name>
<dbReference type="InterPro" id="IPR036942">
    <property type="entry name" value="Beta-barrel_TonB_sf"/>
</dbReference>
<dbReference type="Pfam" id="PF07715">
    <property type="entry name" value="Plug"/>
    <property type="match status" value="1"/>
</dbReference>
<comment type="similarity">
    <text evidence="11 12">Belongs to the TonB-dependent receptor family.</text>
</comment>
<evidence type="ECO:0000256" key="2">
    <source>
        <dbReference type="ARBA" id="ARBA00022448"/>
    </source>
</evidence>
<keyword evidence="4" id="KW-0410">Iron transport</keyword>
<dbReference type="PANTHER" id="PTHR32552:SF81">
    <property type="entry name" value="TONB-DEPENDENT OUTER MEMBRANE RECEPTOR"/>
    <property type="match status" value="1"/>
</dbReference>
<dbReference type="InterPro" id="IPR000531">
    <property type="entry name" value="Beta-barrel_TonB"/>
</dbReference>
<accession>A0A3A1P462</accession>
<evidence type="ECO:0000256" key="7">
    <source>
        <dbReference type="ARBA" id="ARBA00023065"/>
    </source>
</evidence>
<dbReference type="Gene3D" id="2.40.170.20">
    <property type="entry name" value="TonB-dependent receptor, beta-barrel domain"/>
    <property type="match status" value="2"/>
</dbReference>
<dbReference type="InterPro" id="IPR012910">
    <property type="entry name" value="Plug_dom"/>
</dbReference>
<dbReference type="GO" id="GO:0006826">
    <property type="term" value="P:iron ion transport"/>
    <property type="evidence" value="ECO:0007669"/>
    <property type="project" value="UniProtKB-KW"/>
</dbReference>
<evidence type="ECO:0000256" key="3">
    <source>
        <dbReference type="ARBA" id="ARBA00022452"/>
    </source>
</evidence>
<keyword evidence="9 11" id="KW-0472">Membrane</keyword>
<keyword evidence="7" id="KW-0406">Ion transport</keyword>
<evidence type="ECO:0000313" key="15">
    <source>
        <dbReference type="EMBL" id="RIV81136.1"/>
    </source>
</evidence>
<evidence type="ECO:0000259" key="13">
    <source>
        <dbReference type="Pfam" id="PF00593"/>
    </source>
</evidence>
<evidence type="ECO:0000256" key="8">
    <source>
        <dbReference type="ARBA" id="ARBA00023077"/>
    </source>
</evidence>